<dbReference type="AlphaFoldDB" id="A0AB35Y922"/>
<evidence type="ECO:0000313" key="2">
    <source>
        <dbReference type="EMBL" id="MEJ5197073.1"/>
    </source>
</evidence>
<evidence type="ECO:0008006" key="4">
    <source>
        <dbReference type="Google" id="ProtNLM"/>
    </source>
</evidence>
<accession>A0AB35Y922</accession>
<feature type="transmembrane region" description="Helical" evidence="1">
    <location>
        <begin position="41"/>
        <end position="60"/>
    </location>
</feature>
<evidence type="ECO:0000313" key="3">
    <source>
        <dbReference type="Proteomes" id="UP001373196"/>
    </source>
</evidence>
<evidence type="ECO:0000256" key="1">
    <source>
        <dbReference type="SAM" id="Phobius"/>
    </source>
</evidence>
<dbReference type="RefSeq" id="WP_242963175.1">
    <property type="nucleotide sequence ID" value="NZ_JBBFGL010000017.1"/>
</dbReference>
<keyword evidence="1" id="KW-0472">Membrane</keyword>
<organism evidence="2 3">
    <name type="scientific">Faecalibacterium wellingii</name>
    <dbReference type="NCBI Taxonomy" id="2929491"/>
    <lineage>
        <taxon>Bacteria</taxon>
        <taxon>Bacillati</taxon>
        <taxon>Bacillota</taxon>
        <taxon>Clostridia</taxon>
        <taxon>Eubacteriales</taxon>
        <taxon>Oscillospiraceae</taxon>
        <taxon>Faecalibacterium</taxon>
    </lineage>
</organism>
<comment type="caution">
    <text evidence="2">The sequence shown here is derived from an EMBL/GenBank/DDBJ whole genome shotgun (WGS) entry which is preliminary data.</text>
</comment>
<protein>
    <recommendedName>
        <fullName evidence="4">ABC transporter permease</fullName>
    </recommendedName>
</protein>
<keyword evidence="1" id="KW-1133">Transmembrane helix</keyword>
<feature type="transmembrane region" description="Helical" evidence="1">
    <location>
        <begin position="72"/>
        <end position="90"/>
    </location>
</feature>
<proteinExistence type="predicted"/>
<dbReference type="Proteomes" id="UP001373196">
    <property type="component" value="Unassembled WGS sequence"/>
</dbReference>
<feature type="transmembrane region" description="Helical" evidence="1">
    <location>
        <begin position="110"/>
        <end position="130"/>
    </location>
</feature>
<feature type="transmembrane region" description="Helical" evidence="1">
    <location>
        <begin position="12"/>
        <end position="29"/>
    </location>
</feature>
<keyword evidence="1" id="KW-0812">Transmembrane</keyword>
<dbReference type="EMBL" id="JBBFGL010000017">
    <property type="protein sequence ID" value="MEJ5197073.1"/>
    <property type="molecule type" value="Genomic_DNA"/>
</dbReference>
<reference evidence="2" key="1">
    <citation type="submission" date="2024-03" db="EMBL/GenBank/DDBJ databases">
        <authorList>
            <person name="Plomp N."/>
            <person name="Harmsen H.J."/>
        </authorList>
    </citation>
    <scope>NUCLEOTIDE SEQUENCE</scope>
    <source>
        <strain evidence="2">HTF-128</strain>
    </source>
</reference>
<name>A0AB35Y922_9FIRM</name>
<sequence>MKNTASKKETCLGFLLIVFLAYVVCYLLSQTVFHEIYLFEWTAAHYYLCVWVASVTFCFLEMYKAALITTAGNWAGILIGQVLGDFIIKINATKITPDMYIGKVWQLKTHYGVLIWLLVFLLSFIIGMLVEKKKRG</sequence>
<gene>
    <name evidence="2" type="ORF">WF834_13030</name>
</gene>